<dbReference type="GO" id="GO:0005524">
    <property type="term" value="F:ATP binding"/>
    <property type="evidence" value="ECO:0007669"/>
    <property type="project" value="UniProtKB-KW"/>
</dbReference>
<dbReference type="InterPro" id="IPR017871">
    <property type="entry name" value="ABC_transporter-like_CS"/>
</dbReference>
<dbReference type="GO" id="GO:0005886">
    <property type="term" value="C:plasma membrane"/>
    <property type="evidence" value="ECO:0007669"/>
    <property type="project" value="UniProtKB-SubCell"/>
</dbReference>
<dbReference type="AlphaFoldDB" id="A0A1E5XIT5"/>
<dbReference type="EMBL" id="LAJE02000366">
    <property type="protein sequence ID" value="OEO28497.1"/>
    <property type="molecule type" value="Genomic_DNA"/>
</dbReference>
<dbReference type="GO" id="GO:0015833">
    <property type="term" value="P:peptide transport"/>
    <property type="evidence" value="ECO:0007669"/>
    <property type="project" value="InterPro"/>
</dbReference>
<name>A0A1E5XIT5_9HYPH</name>
<dbReference type="FunFam" id="3.40.50.300:FF:000016">
    <property type="entry name" value="Oligopeptide ABC transporter ATP-binding component"/>
    <property type="match status" value="1"/>
</dbReference>
<protein>
    <submittedName>
        <fullName evidence="7">Peptide ABC transporter ATP-binding protein</fullName>
    </submittedName>
</protein>
<dbReference type="RefSeq" id="WP_069912201.1">
    <property type="nucleotide sequence ID" value="NZ_LAJE02000366.1"/>
</dbReference>
<dbReference type="InterPro" id="IPR050319">
    <property type="entry name" value="ABC_transp_ATP-bind"/>
</dbReference>
<sequence length="336" mass="37194">MTTPLLSVDGLSKEFPVAGDNWLAPKQTLRAVQSVSFELGSRQTLGLVGESGCGKSTTGRLILQLIEPTAGTVRFNGRDLATMPKEELRQLRSSMQIIFQDPQASLNPRHRVEELILEPLYAQGEKPSAKLTNYAGELLDKVGLSRRHLTRFPHEFSGGQRQRIGIARAIASKPQLIVCDEAVSALDVSVQAQVINLLQDLQDQLGLSYLFIGHDLAVVRHIADTMAIMYLGRIVEMAPKREFYARPMHPYSQALLGSVPVSHPSKRHTRKRLEGEIPSPLNPPTGCHFHPRCRFARDVCKQQVPELRSITPTRQAACHFAEEIAAGEGQRAPHSP</sequence>
<evidence type="ECO:0000259" key="6">
    <source>
        <dbReference type="PROSITE" id="PS50893"/>
    </source>
</evidence>
<gene>
    <name evidence="7" type="ORF">VW23_004545</name>
</gene>
<comment type="similarity">
    <text evidence="2">Belongs to the ABC transporter superfamily.</text>
</comment>
<comment type="caution">
    <text evidence="7">The sequence shown here is derived from an EMBL/GenBank/DDBJ whole genome shotgun (WGS) entry which is preliminary data.</text>
</comment>
<dbReference type="InterPro" id="IPR003593">
    <property type="entry name" value="AAA+_ATPase"/>
</dbReference>
<evidence type="ECO:0000313" key="8">
    <source>
        <dbReference type="Proteomes" id="UP000095463"/>
    </source>
</evidence>
<dbReference type="InterPro" id="IPR027417">
    <property type="entry name" value="P-loop_NTPase"/>
</dbReference>
<comment type="subcellular location">
    <subcellularLocation>
        <location evidence="1">Cell inner membrane</location>
        <topology evidence="1">Peripheral membrane protein</topology>
    </subcellularLocation>
</comment>
<dbReference type="InterPro" id="IPR003439">
    <property type="entry name" value="ABC_transporter-like_ATP-bd"/>
</dbReference>
<dbReference type="Proteomes" id="UP000095463">
    <property type="component" value="Unassembled WGS sequence"/>
</dbReference>
<dbReference type="GO" id="GO:0016887">
    <property type="term" value="F:ATP hydrolysis activity"/>
    <property type="evidence" value="ECO:0007669"/>
    <property type="project" value="InterPro"/>
</dbReference>
<dbReference type="Pfam" id="PF00005">
    <property type="entry name" value="ABC_tran"/>
    <property type="match status" value="1"/>
</dbReference>
<accession>A0A1E5XIT5</accession>
<evidence type="ECO:0000256" key="3">
    <source>
        <dbReference type="ARBA" id="ARBA00022448"/>
    </source>
</evidence>
<dbReference type="InterPro" id="IPR013563">
    <property type="entry name" value="Oligopep_ABC_C"/>
</dbReference>
<dbReference type="Pfam" id="PF08352">
    <property type="entry name" value="oligo_HPY"/>
    <property type="match status" value="1"/>
</dbReference>
<dbReference type="NCBIfam" id="TIGR01727">
    <property type="entry name" value="oligo_HPY"/>
    <property type="match status" value="1"/>
</dbReference>
<evidence type="ECO:0000256" key="4">
    <source>
        <dbReference type="ARBA" id="ARBA00022741"/>
    </source>
</evidence>
<keyword evidence="5 7" id="KW-0067">ATP-binding</keyword>
<evidence type="ECO:0000256" key="1">
    <source>
        <dbReference type="ARBA" id="ARBA00004417"/>
    </source>
</evidence>
<feature type="domain" description="ABC transporter" evidence="6">
    <location>
        <begin position="6"/>
        <end position="256"/>
    </location>
</feature>
<reference evidence="7 8" key="1">
    <citation type="journal article" date="2015" name="Genome Announc.">
        <title>Genome Assemblies of Three Soil-Associated Devosia species: D. insulae, D. limi, and D. soli.</title>
        <authorList>
            <person name="Hassan Y.I."/>
            <person name="Lepp D."/>
            <person name="Zhou T."/>
        </authorList>
    </citation>
    <scope>NUCLEOTIDE SEQUENCE [LARGE SCALE GENOMIC DNA]</scope>
    <source>
        <strain evidence="7 8">DS-56</strain>
    </source>
</reference>
<dbReference type="SUPFAM" id="SSF52540">
    <property type="entry name" value="P-loop containing nucleoside triphosphate hydrolases"/>
    <property type="match status" value="1"/>
</dbReference>
<evidence type="ECO:0000256" key="2">
    <source>
        <dbReference type="ARBA" id="ARBA00005417"/>
    </source>
</evidence>
<evidence type="ECO:0000313" key="7">
    <source>
        <dbReference type="EMBL" id="OEO28497.1"/>
    </source>
</evidence>
<proteinExistence type="inferred from homology"/>
<dbReference type="SMART" id="SM00382">
    <property type="entry name" value="AAA"/>
    <property type="match status" value="1"/>
</dbReference>
<dbReference type="CDD" id="cd03257">
    <property type="entry name" value="ABC_NikE_OppD_transporters"/>
    <property type="match status" value="1"/>
</dbReference>
<keyword evidence="8" id="KW-1185">Reference proteome</keyword>
<dbReference type="PROSITE" id="PS00211">
    <property type="entry name" value="ABC_TRANSPORTER_1"/>
    <property type="match status" value="1"/>
</dbReference>
<dbReference type="PANTHER" id="PTHR43776">
    <property type="entry name" value="TRANSPORT ATP-BINDING PROTEIN"/>
    <property type="match status" value="1"/>
</dbReference>
<dbReference type="PANTHER" id="PTHR43776:SF7">
    <property type="entry name" value="D,D-DIPEPTIDE TRANSPORT ATP-BINDING PROTEIN DDPF-RELATED"/>
    <property type="match status" value="1"/>
</dbReference>
<keyword evidence="4" id="KW-0547">Nucleotide-binding</keyword>
<dbReference type="PROSITE" id="PS50893">
    <property type="entry name" value="ABC_TRANSPORTER_2"/>
    <property type="match status" value="1"/>
</dbReference>
<organism evidence="7 8">
    <name type="scientific">Devosia insulae DS-56</name>
    <dbReference type="NCBI Taxonomy" id="1116389"/>
    <lineage>
        <taxon>Bacteria</taxon>
        <taxon>Pseudomonadati</taxon>
        <taxon>Pseudomonadota</taxon>
        <taxon>Alphaproteobacteria</taxon>
        <taxon>Hyphomicrobiales</taxon>
        <taxon>Devosiaceae</taxon>
        <taxon>Devosia</taxon>
    </lineage>
</organism>
<dbReference type="Gene3D" id="3.40.50.300">
    <property type="entry name" value="P-loop containing nucleotide triphosphate hydrolases"/>
    <property type="match status" value="1"/>
</dbReference>
<dbReference type="GO" id="GO:0055085">
    <property type="term" value="P:transmembrane transport"/>
    <property type="evidence" value="ECO:0007669"/>
    <property type="project" value="UniProtKB-ARBA"/>
</dbReference>
<evidence type="ECO:0000256" key="5">
    <source>
        <dbReference type="ARBA" id="ARBA00022840"/>
    </source>
</evidence>
<keyword evidence="3" id="KW-0813">Transport</keyword>
<dbReference type="OrthoDB" id="9815712at2"/>